<dbReference type="Proteomes" id="UP000593892">
    <property type="component" value="Chromosome"/>
</dbReference>
<evidence type="ECO:0000259" key="1">
    <source>
        <dbReference type="Pfam" id="PF01408"/>
    </source>
</evidence>
<dbReference type="RefSeq" id="WP_194450892.1">
    <property type="nucleotide sequence ID" value="NZ_CP063849.1"/>
</dbReference>
<accession>A0A7S7SMN2</accession>
<name>A0A7S7SMN2_PALFE</name>
<dbReference type="EMBL" id="CP063849">
    <property type="protein sequence ID" value="QOY89230.1"/>
    <property type="molecule type" value="Genomic_DNA"/>
</dbReference>
<feature type="domain" description="GFO/IDH/MocA-like oxidoreductase" evidence="2">
    <location>
        <begin position="129"/>
        <end position="248"/>
    </location>
</feature>
<dbReference type="InterPro" id="IPR052515">
    <property type="entry name" value="Gfo/Idh/MocA_Oxidoreductase"/>
</dbReference>
<feature type="domain" description="Gfo/Idh/MocA-like oxidoreductase N-terminal" evidence="1">
    <location>
        <begin position="1"/>
        <end position="116"/>
    </location>
</feature>
<dbReference type="InterPro" id="IPR055170">
    <property type="entry name" value="GFO_IDH_MocA-like_dom"/>
</dbReference>
<dbReference type="InterPro" id="IPR000683">
    <property type="entry name" value="Gfo/Idh/MocA-like_OxRdtase_N"/>
</dbReference>
<dbReference type="PANTHER" id="PTHR43249:SF1">
    <property type="entry name" value="D-GLUCOSIDE 3-DEHYDROGENASE"/>
    <property type="match status" value="1"/>
</dbReference>
<dbReference type="SUPFAM" id="SSF51735">
    <property type="entry name" value="NAD(P)-binding Rossmann-fold domains"/>
    <property type="match status" value="1"/>
</dbReference>
<sequence length="336" mass="36724">MRVGMIGTGAISHKHAQAYKNIGYRITVCTDVFPEAGQRFAQQYGCEFVPTYEEVCSHPDVDYVDVCTFPDFRLQPIEIAAKNGKAIQVQKPISTNVETARKMIETAKAGGVVLGVVSQHRFDDSTIFVKKAIEDGRLGKILQADAYVKWWRSEAYYSRSIKGSWAVEGGGALINQAVHQVDVLGYLVGGVAELYGQWQLAARHKIESEDVINALLKYKSGATGVIQASTAFWPGYSERIEIHGTKGTCIFTGDKLTTWDVDGDSGDPAPVEKEVMSGSSDPMAIPLTPFERQFLDFGNAVKNNTTPLVSGEEGLKALEIVEGVYQSCRSGLPVKF</sequence>
<organism evidence="3 4">
    <name type="scientific">Paludibaculum fermentans</name>
    <dbReference type="NCBI Taxonomy" id="1473598"/>
    <lineage>
        <taxon>Bacteria</taxon>
        <taxon>Pseudomonadati</taxon>
        <taxon>Acidobacteriota</taxon>
        <taxon>Terriglobia</taxon>
        <taxon>Bryobacterales</taxon>
        <taxon>Bryobacteraceae</taxon>
        <taxon>Paludibaculum</taxon>
    </lineage>
</organism>
<dbReference type="SUPFAM" id="SSF55347">
    <property type="entry name" value="Glyceraldehyde-3-phosphate dehydrogenase-like, C-terminal domain"/>
    <property type="match status" value="1"/>
</dbReference>
<dbReference type="Pfam" id="PF22725">
    <property type="entry name" value="GFO_IDH_MocA_C3"/>
    <property type="match status" value="1"/>
</dbReference>
<dbReference type="Pfam" id="PF01408">
    <property type="entry name" value="GFO_IDH_MocA"/>
    <property type="match status" value="1"/>
</dbReference>
<gene>
    <name evidence="3" type="ORF">IRI77_04535</name>
</gene>
<keyword evidence="4" id="KW-1185">Reference proteome</keyword>
<dbReference type="PANTHER" id="PTHR43249">
    <property type="entry name" value="UDP-N-ACETYL-2-AMINO-2-DEOXY-D-GLUCURONATE OXIDASE"/>
    <property type="match status" value="1"/>
</dbReference>
<protein>
    <submittedName>
        <fullName evidence="3">Gfo/Idh/MocA family oxidoreductase</fullName>
    </submittedName>
</protein>
<dbReference type="Gene3D" id="3.30.360.10">
    <property type="entry name" value="Dihydrodipicolinate Reductase, domain 2"/>
    <property type="match status" value="1"/>
</dbReference>
<proteinExistence type="predicted"/>
<dbReference type="Gene3D" id="3.40.50.720">
    <property type="entry name" value="NAD(P)-binding Rossmann-like Domain"/>
    <property type="match status" value="1"/>
</dbReference>
<evidence type="ECO:0000313" key="3">
    <source>
        <dbReference type="EMBL" id="QOY89230.1"/>
    </source>
</evidence>
<evidence type="ECO:0000313" key="4">
    <source>
        <dbReference type="Proteomes" id="UP000593892"/>
    </source>
</evidence>
<dbReference type="AlphaFoldDB" id="A0A7S7SMN2"/>
<dbReference type="GO" id="GO:0000166">
    <property type="term" value="F:nucleotide binding"/>
    <property type="evidence" value="ECO:0007669"/>
    <property type="project" value="InterPro"/>
</dbReference>
<evidence type="ECO:0000259" key="2">
    <source>
        <dbReference type="Pfam" id="PF22725"/>
    </source>
</evidence>
<reference evidence="3 4" key="1">
    <citation type="submission" date="2020-10" db="EMBL/GenBank/DDBJ databases">
        <title>Complete genome sequence of Paludibaculum fermentans P105T, a facultatively anaerobic acidobacterium capable of dissimilatory Fe(III) reduction.</title>
        <authorList>
            <person name="Dedysh S.N."/>
            <person name="Beletsky A.V."/>
            <person name="Kulichevskaya I.S."/>
            <person name="Mardanov A.V."/>
            <person name="Ravin N.V."/>
        </authorList>
    </citation>
    <scope>NUCLEOTIDE SEQUENCE [LARGE SCALE GENOMIC DNA]</scope>
    <source>
        <strain evidence="3 4">P105</strain>
    </source>
</reference>
<dbReference type="KEGG" id="pfer:IRI77_04535"/>
<dbReference type="InterPro" id="IPR036291">
    <property type="entry name" value="NAD(P)-bd_dom_sf"/>
</dbReference>